<comment type="caution">
    <text evidence="2">The sequence shown here is derived from an EMBL/GenBank/DDBJ whole genome shotgun (WGS) entry which is preliminary data.</text>
</comment>
<dbReference type="RefSeq" id="WP_379485785.1">
    <property type="nucleotide sequence ID" value="NZ_JBHLWK010000002.1"/>
</dbReference>
<name>A0ABV6CQ39_9SPHN</name>
<dbReference type="EMBL" id="JBHLWK010000002">
    <property type="protein sequence ID" value="MFC0202842.1"/>
    <property type="molecule type" value="Genomic_DNA"/>
</dbReference>
<protein>
    <submittedName>
        <fullName evidence="2">SUMF1/EgtB/PvdO family nonheme iron enzyme</fullName>
    </submittedName>
</protein>
<proteinExistence type="predicted"/>
<sequence length="58" mass="6429">SLPGSLLSGNQQSHLCAPNYCRRYRPAARHAQPVDTSTSHVGFRCVLRSRYSGVQKLT</sequence>
<dbReference type="InterPro" id="IPR005532">
    <property type="entry name" value="SUMF_dom"/>
</dbReference>
<gene>
    <name evidence="2" type="ORF">ACFFJC_00990</name>
</gene>
<dbReference type="Pfam" id="PF03781">
    <property type="entry name" value="FGE-sulfatase"/>
    <property type="match status" value="1"/>
</dbReference>
<dbReference type="Proteomes" id="UP001589798">
    <property type="component" value="Unassembled WGS sequence"/>
</dbReference>
<reference evidence="2 3" key="1">
    <citation type="submission" date="2024-09" db="EMBL/GenBank/DDBJ databases">
        <authorList>
            <person name="Sun Q."/>
            <person name="Mori K."/>
        </authorList>
    </citation>
    <scope>NUCLEOTIDE SEQUENCE [LARGE SCALE GENOMIC DNA]</scope>
    <source>
        <strain evidence="2 3">CCM 7706</strain>
    </source>
</reference>
<organism evidence="2 3">
    <name type="scientific">Novosphingobium soli</name>
    <dbReference type="NCBI Taxonomy" id="574956"/>
    <lineage>
        <taxon>Bacteria</taxon>
        <taxon>Pseudomonadati</taxon>
        <taxon>Pseudomonadota</taxon>
        <taxon>Alphaproteobacteria</taxon>
        <taxon>Sphingomonadales</taxon>
        <taxon>Sphingomonadaceae</taxon>
        <taxon>Novosphingobium</taxon>
    </lineage>
</organism>
<feature type="domain" description="Sulfatase-modifying factor enzyme-like" evidence="1">
    <location>
        <begin position="13"/>
        <end position="46"/>
    </location>
</feature>
<accession>A0ABV6CQ39</accession>
<feature type="non-terminal residue" evidence="2">
    <location>
        <position position="1"/>
    </location>
</feature>
<dbReference type="InterPro" id="IPR042095">
    <property type="entry name" value="SUMF_sf"/>
</dbReference>
<evidence type="ECO:0000313" key="3">
    <source>
        <dbReference type="Proteomes" id="UP001589798"/>
    </source>
</evidence>
<dbReference type="Gene3D" id="3.90.1580.10">
    <property type="entry name" value="paralog of FGE (formylglycine-generating enzyme)"/>
    <property type="match status" value="1"/>
</dbReference>
<keyword evidence="3" id="KW-1185">Reference proteome</keyword>
<evidence type="ECO:0000259" key="1">
    <source>
        <dbReference type="Pfam" id="PF03781"/>
    </source>
</evidence>
<dbReference type="SUPFAM" id="SSF56436">
    <property type="entry name" value="C-type lectin-like"/>
    <property type="match status" value="1"/>
</dbReference>
<evidence type="ECO:0000313" key="2">
    <source>
        <dbReference type="EMBL" id="MFC0202842.1"/>
    </source>
</evidence>
<dbReference type="InterPro" id="IPR016187">
    <property type="entry name" value="CTDL_fold"/>
</dbReference>